<dbReference type="RefSeq" id="XP_030386331.1">
    <property type="nucleotide sequence ID" value="XM_030530471.1"/>
</dbReference>
<sequence length="229" mass="26667">MQQSTKFHSKLSAQVASKKKNILNVRPAVHALILEMLLPRIHMLRQIVWTRIVPETRMDEADGDVDWWPDYAVYSHTHAITDMKGLLCFAQDSMKGMPDEMTAIAVRFHRMYDEVKHQMRRLTRSRYRLVLSLIKDIVEFVRSCHRHCDVLLEERRKLYERANATRETGDRIRLKIFDEHTFVQLHSKMSNLKSFAQEFCDLFEPGDIELLPPASAASSGSSKRTKAVL</sequence>
<reference evidence="2" key="1">
    <citation type="submission" date="2025-08" db="UniProtKB">
        <authorList>
            <consortium name="RefSeq"/>
        </authorList>
    </citation>
    <scope>IDENTIFICATION</scope>
    <source>
        <strain evidence="2">11010-0011.00</strain>
        <tissue evidence="2">Whole body</tissue>
    </source>
</reference>
<keyword evidence="1" id="KW-1185">Reference proteome</keyword>
<dbReference type="GeneID" id="115633092"/>
<dbReference type="OrthoDB" id="7862993at2759"/>
<proteinExistence type="predicted"/>
<dbReference type="AlphaFoldDB" id="A0A6J2UCX7"/>
<gene>
    <name evidence="2" type="primary">LOC115633092</name>
</gene>
<organism evidence="1 2">
    <name type="scientific">Drosophila lebanonensis</name>
    <name type="common">Fruit fly</name>
    <name type="synonym">Scaptodrosophila lebanonensis</name>
    <dbReference type="NCBI Taxonomy" id="7225"/>
    <lineage>
        <taxon>Eukaryota</taxon>
        <taxon>Metazoa</taxon>
        <taxon>Ecdysozoa</taxon>
        <taxon>Arthropoda</taxon>
        <taxon>Hexapoda</taxon>
        <taxon>Insecta</taxon>
        <taxon>Pterygota</taxon>
        <taxon>Neoptera</taxon>
        <taxon>Endopterygota</taxon>
        <taxon>Diptera</taxon>
        <taxon>Brachycera</taxon>
        <taxon>Muscomorpha</taxon>
        <taxon>Ephydroidea</taxon>
        <taxon>Drosophilidae</taxon>
        <taxon>Scaptodrosophila</taxon>
    </lineage>
</organism>
<evidence type="ECO:0000313" key="1">
    <source>
        <dbReference type="Proteomes" id="UP000504634"/>
    </source>
</evidence>
<protein>
    <submittedName>
        <fullName evidence="2">Uncharacterized protein LOC115633092</fullName>
    </submittedName>
</protein>
<dbReference type="Proteomes" id="UP000504634">
    <property type="component" value="Unplaced"/>
</dbReference>
<name>A0A6J2UCX7_DROLE</name>
<accession>A0A6J2UCX7</accession>
<evidence type="ECO:0000313" key="2">
    <source>
        <dbReference type="RefSeq" id="XP_030386331.1"/>
    </source>
</evidence>